<dbReference type="SMART" id="SM00530">
    <property type="entry name" value="HTH_XRE"/>
    <property type="match status" value="1"/>
</dbReference>
<evidence type="ECO:0000313" key="4">
    <source>
        <dbReference type="Proteomes" id="UP000187134"/>
    </source>
</evidence>
<sequence length="346" mass="39522">MVVLARESRGISQKELCEMSGLSQGKLSKIENGLVTVTNEDAEKLSGSLNYPLTFFSRNERIYGVGLSEYFHRKRQSVTQKTLNKIYAKLEIRRMEIVTLLKAIDLGDVTIPIIDPDDYDNDIEKITQIVRAAWQMPKGPVDNVVDVIEEAGAIIVPFDFEQANVDGISVWHSGMPPLIFVNFDRPMDRIRFTLSHELGHLVLHRNPPSDGNDIEEQADRFASEFLMPAQDISSSLNNLSIQKLASLKPYWKTSMGSILKKASDLGKITERQSRYFWMQMNKLGYRTVEPPELCPPKEKPFLLDEIIKLHQNELNYSVKDMSTAMDLNPIEFQSLYMKNFGHLRLL</sequence>
<evidence type="ECO:0000256" key="1">
    <source>
        <dbReference type="ARBA" id="ARBA00007227"/>
    </source>
</evidence>
<dbReference type="PANTHER" id="PTHR43236">
    <property type="entry name" value="ANTITOXIN HIGA1"/>
    <property type="match status" value="1"/>
</dbReference>
<gene>
    <name evidence="3" type="ORF">BK131_03585</name>
</gene>
<dbReference type="AlphaFoldDB" id="A0A1R1C4M9"/>
<evidence type="ECO:0000313" key="3">
    <source>
        <dbReference type="EMBL" id="OMF17066.1"/>
    </source>
</evidence>
<name>A0A1R1C4M9_PAEAM</name>
<dbReference type="Gene3D" id="1.10.260.40">
    <property type="entry name" value="lambda repressor-like DNA-binding domains"/>
    <property type="match status" value="1"/>
</dbReference>
<dbReference type="PROSITE" id="PS50943">
    <property type="entry name" value="HTH_CROC1"/>
    <property type="match status" value="1"/>
</dbReference>
<evidence type="ECO:0000259" key="2">
    <source>
        <dbReference type="PROSITE" id="PS50943"/>
    </source>
</evidence>
<feature type="domain" description="HTH cro/C1-type" evidence="2">
    <location>
        <begin position="2"/>
        <end position="56"/>
    </location>
</feature>
<dbReference type="InterPro" id="IPR001387">
    <property type="entry name" value="Cro/C1-type_HTH"/>
</dbReference>
<organism evidence="3 4">
    <name type="scientific">Paenibacillus amylolyticus</name>
    <dbReference type="NCBI Taxonomy" id="1451"/>
    <lineage>
        <taxon>Bacteria</taxon>
        <taxon>Bacillati</taxon>
        <taxon>Bacillota</taxon>
        <taxon>Bacilli</taxon>
        <taxon>Bacillales</taxon>
        <taxon>Paenibacillaceae</taxon>
        <taxon>Paenibacillus</taxon>
    </lineage>
</organism>
<comment type="similarity">
    <text evidence="1">Belongs to the short-chain fatty acyl-CoA assimilation regulator (ScfR) family.</text>
</comment>
<dbReference type="InterPro" id="IPR010982">
    <property type="entry name" value="Lambda_DNA-bd_dom_sf"/>
</dbReference>
<dbReference type="Pfam" id="PF06114">
    <property type="entry name" value="Peptidase_M78"/>
    <property type="match status" value="1"/>
</dbReference>
<comment type="caution">
    <text evidence="3">The sequence shown here is derived from an EMBL/GenBank/DDBJ whole genome shotgun (WGS) entry which is preliminary data.</text>
</comment>
<dbReference type="EMBL" id="MRTJ01000001">
    <property type="protein sequence ID" value="OMF17066.1"/>
    <property type="molecule type" value="Genomic_DNA"/>
</dbReference>
<dbReference type="InterPro" id="IPR010359">
    <property type="entry name" value="IrrE_HExxH"/>
</dbReference>
<accession>A0A1R1C4M9</accession>
<dbReference type="GO" id="GO:0003677">
    <property type="term" value="F:DNA binding"/>
    <property type="evidence" value="ECO:0007669"/>
    <property type="project" value="InterPro"/>
</dbReference>
<dbReference type="InterPro" id="IPR052345">
    <property type="entry name" value="Rad_response_metalloprotease"/>
</dbReference>
<protein>
    <recommendedName>
        <fullName evidence="2">HTH cro/C1-type domain-containing protein</fullName>
    </recommendedName>
</protein>
<dbReference type="Proteomes" id="UP000187134">
    <property type="component" value="Unassembled WGS sequence"/>
</dbReference>
<proteinExistence type="inferred from homology"/>
<dbReference type="PANTHER" id="PTHR43236:SF1">
    <property type="entry name" value="BLL7220 PROTEIN"/>
    <property type="match status" value="1"/>
</dbReference>
<dbReference type="SUPFAM" id="SSF47413">
    <property type="entry name" value="lambda repressor-like DNA-binding domains"/>
    <property type="match status" value="1"/>
</dbReference>
<dbReference type="CDD" id="cd00093">
    <property type="entry name" value="HTH_XRE"/>
    <property type="match status" value="1"/>
</dbReference>
<dbReference type="Gene3D" id="1.10.10.2910">
    <property type="match status" value="1"/>
</dbReference>
<dbReference type="Pfam" id="PF01381">
    <property type="entry name" value="HTH_3"/>
    <property type="match status" value="1"/>
</dbReference>
<reference evidence="3 4" key="1">
    <citation type="submission" date="2016-11" db="EMBL/GenBank/DDBJ databases">
        <title>Paenibacillus species isolates.</title>
        <authorList>
            <person name="Beno S.M."/>
        </authorList>
    </citation>
    <scope>NUCLEOTIDE SEQUENCE [LARGE SCALE GENOMIC DNA]</scope>
    <source>
        <strain evidence="3 4">FSL H8-0246</strain>
    </source>
</reference>